<dbReference type="Proteomes" id="UP000824262">
    <property type="component" value="Unassembled WGS sequence"/>
</dbReference>
<protein>
    <submittedName>
        <fullName evidence="1">Uncharacterized protein</fullName>
    </submittedName>
</protein>
<organism evidence="1 2">
    <name type="scientific">Candidatus Scatomorpha intestinavium</name>
    <dbReference type="NCBI Taxonomy" id="2840922"/>
    <lineage>
        <taxon>Bacteria</taxon>
        <taxon>Bacillati</taxon>
        <taxon>Bacillota</taxon>
        <taxon>Clostridia</taxon>
        <taxon>Eubacteriales</taxon>
        <taxon>Candidatus Scatomorpha</taxon>
    </lineage>
</organism>
<gene>
    <name evidence="1" type="ORF">IAB77_10200</name>
</gene>
<dbReference type="AlphaFoldDB" id="A0A9D1CTM8"/>
<sequence>MAVVSVTANEFSLENRKKEVLNFSYGEITGDMEAEQYGEFSEGVPAAFEVDNSGEFLFTTAEPCMRVAIEAENWSQAFDGSGVSRARFVGNEGMSLEGEGISCTVSINYPAGEILTPFRLSVYSESGLSVNTTDTGLEVHGVSGLIPLRASYNPALNKDIQFTYVELGSFSGSISIDLSELESEGHLIVTAEDGSQETVDIL</sequence>
<evidence type="ECO:0000313" key="2">
    <source>
        <dbReference type="Proteomes" id="UP000824262"/>
    </source>
</evidence>
<reference evidence="1" key="1">
    <citation type="submission" date="2020-10" db="EMBL/GenBank/DDBJ databases">
        <authorList>
            <person name="Gilroy R."/>
        </authorList>
    </citation>
    <scope>NUCLEOTIDE SEQUENCE</scope>
    <source>
        <strain evidence="1">ChiBcolR7-354</strain>
    </source>
</reference>
<comment type="caution">
    <text evidence="1">The sequence shown here is derived from an EMBL/GenBank/DDBJ whole genome shotgun (WGS) entry which is preliminary data.</text>
</comment>
<proteinExistence type="predicted"/>
<evidence type="ECO:0000313" key="1">
    <source>
        <dbReference type="EMBL" id="HIQ79613.1"/>
    </source>
</evidence>
<name>A0A9D1CTM8_9FIRM</name>
<reference evidence="1" key="2">
    <citation type="journal article" date="2021" name="PeerJ">
        <title>Extensive microbial diversity within the chicken gut microbiome revealed by metagenomics and culture.</title>
        <authorList>
            <person name="Gilroy R."/>
            <person name="Ravi A."/>
            <person name="Getino M."/>
            <person name="Pursley I."/>
            <person name="Horton D.L."/>
            <person name="Alikhan N.F."/>
            <person name="Baker D."/>
            <person name="Gharbi K."/>
            <person name="Hall N."/>
            <person name="Watson M."/>
            <person name="Adriaenssens E.M."/>
            <person name="Foster-Nyarko E."/>
            <person name="Jarju S."/>
            <person name="Secka A."/>
            <person name="Antonio M."/>
            <person name="Oren A."/>
            <person name="Chaudhuri R.R."/>
            <person name="La Ragione R."/>
            <person name="Hildebrand F."/>
            <person name="Pallen M.J."/>
        </authorList>
    </citation>
    <scope>NUCLEOTIDE SEQUENCE</scope>
    <source>
        <strain evidence="1">ChiBcolR7-354</strain>
    </source>
</reference>
<accession>A0A9D1CTM8</accession>
<dbReference type="EMBL" id="DVGA01000114">
    <property type="protein sequence ID" value="HIQ79613.1"/>
    <property type="molecule type" value="Genomic_DNA"/>
</dbReference>